<dbReference type="Gene3D" id="3.40.50.2300">
    <property type="match status" value="1"/>
</dbReference>
<comment type="similarity">
    <text evidence="1">Belongs to the low molecular weight phosphotyrosine protein phosphatase family.</text>
</comment>
<dbReference type="Pfam" id="PF01451">
    <property type="entry name" value="LMWPc"/>
    <property type="match status" value="1"/>
</dbReference>
<dbReference type="InterPro" id="IPR023485">
    <property type="entry name" value="Ptyr_pPase"/>
</dbReference>
<comment type="caution">
    <text evidence="7">The sequence shown here is derived from an EMBL/GenBank/DDBJ whole genome shotgun (WGS) entry which is preliminary data.</text>
</comment>
<evidence type="ECO:0000256" key="2">
    <source>
        <dbReference type="ARBA" id="ARBA00013064"/>
    </source>
</evidence>
<dbReference type="PANTHER" id="PTHR11717:SF31">
    <property type="entry name" value="LOW MOLECULAR WEIGHT PROTEIN-TYROSINE-PHOSPHATASE ETP-RELATED"/>
    <property type="match status" value="1"/>
</dbReference>
<comment type="catalytic activity">
    <reaction evidence="5">
        <text>O-phospho-L-tyrosyl-[protein] + H2O = L-tyrosyl-[protein] + phosphate</text>
        <dbReference type="Rhea" id="RHEA:10684"/>
        <dbReference type="Rhea" id="RHEA-COMP:10136"/>
        <dbReference type="Rhea" id="RHEA-COMP:20101"/>
        <dbReference type="ChEBI" id="CHEBI:15377"/>
        <dbReference type="ChEBI" id="CHEBI:43474"/>
        <dbReference type="ChEBI" id="CHEBI:46858"/>
        <dbReference type="ChEBI" id="CHEBI:61978"/>
        <dbReference type="EC" id="3.1.3.48"/>
    </reaction>
</comment>
<dbReference type="PRINTS" id="PR00719">
    <property type="entry name" value="LMWPTPASE"/>
</dbReference>
<evidence type="ECO:0000256" key="1">
    <source>
        <dbReference type="ARBA" id="ARBA00011063"/>
    </source>
</evidence>
<dbReference type="PANTHER" id="PTHR11717">
    <property type="entry name" value="LOW MOLECULAR WEIGHT PROTEIN TYROSINE PHOSPHATASE"/>
    <property type="match status" value="1"/>
</dbReference>
<dbReference type="InterPro" id="IPR050438">
    <property type="entry name" value="LMW_PTPase"/>
</dbReference>
<evidence type="ECO:0000256" key="5">
    <source>
        <dbReference type="ARBA" id="ARBA00051722"/>
    </source>
</evidence>
<feature type="domain" description="Phosphotyrosine protein phosphatase I" evidence="6">
    <location>
        <begin position="3"/>
        <end position="145"/>
    </location>
</feature>
<keyword evidence="3" id="KW-0378">Hydrolase</keyword>
<dbReference type="RefSeq" id="WP_262568010.1">
    <property type="nucleotide sequence ID" value="NZ_JAPFCC010000001.1"/>
</dbReference>
<organism evidence="7 8">
    <name type="scientific">Endozoicomonas gorgoniicola</name>
    <dbReference type="NCBI Taxonomy" id="1234144"/>
    <lineage>
        <taxon>Bacteria</taxon>
        <taxon>Pseudomonadati</taxon>
        <taxon>Pseudomonadota</taxon>
        <taxon>Gammaproteobacteria</taxon>
        <taxon>Oceanospirillales</taxon>
        <taxon>Endozoicomonadaceae</taxon>
        <taxon>Endozoicomonas</taxon>
    </lineage>
</organism>
<evidence type="ECO:0000259" key="6">
    <source>
        <dbReference type="SMART" id="SM00226"/>
    </source>
</evidence>
<dbReference type="EC" id="3.1.3.48" evidence="2"/>
<dbReference type="InterPro" id="IPR017867">
    <property type="entry name" value="Tyr_phospatase_low_mol_wt"/>
</dbReference>
<evidence type="ECO:0000313" key="8">
    <source>
        <dbReference type="Proteomes" id="UP001209854"/>
    </source>
</evidence>
<dbReference type="InterPro" id="IPR036196">
    <property type="entry name" value="Ptyr_pPase_sf"/>
</dbReference>
<sequence length="150" mass="16575">MFKKILIVCIGNICRSPTAEYLLKQKLKELGKTVSVQSAGLGALVGKPAAEPAQQLAAHHGVDLTPHIARQLTSEMIHEHDLILVMEENHIKGCERITPAARGKTHLLGRWNNGVEIPDPYRKGEAAYELAYGLIEQSVGEWVDRVFRSS</sequence>
<dbReference type="EMBL" id="JAPFCC010000001">
    <property type="protein sequence ID" value="MCW7553150.1"/>
    <property type="molecule type" value="Genomic_DNA"/>
</dbReference>
<dbReference type="SMART" id="SM00226">
    <property type="entry name" value="LMWPc"/>
    <property type="match status" value="1"/>
</dbReference>
<dbReference type="Proteomes" id="UP001209854">
    <property type="component" value="Unassembled WGS sequence"/>
</dbReference>
<keyword evidence="4" id="KW-0904">Protein phosphatase</keyword>
<gene>
    <name evidence="7" type="ORF">NX722_10980</name>
</gene>
<dbReference type="CDD" id="cd16343">
    <property type="entry name" value="LMWPTP"/>
    <property type="match status" value="1"/>
</dbReference>
<proteinExistence type="inferred from homology"/>
<evidence type="ECO:0000313" key="7">
    <source>
        <dbReference type="EMBL" id="MCW7553150.1"/>
    </source>
</evidence>
<reference evidence="7 8" key="1">
    <citation type="submission" date="2022-10" db="EMBL/GenBank/DDBJ databases">
        <title>High-quality genome sequences of two octocoral-associated bacteria, Endozoicomonas euniceicola EF212 and Endozoicomonas gorgoniicola PS125.</title>
        <authorList>
            <person name="Chiou Y.-J."/>
            <person name="Chen Y.-H."/>
        </authorList>
    </citation>
    <scope>NUCLEOTIDE SEQUENCE [LARGE SCALE GENOMIC DNA]</scope>
    <source>
        <strain evidence="7 8">PS125</strain>
    </source>
</reference>
<protein>
    <recommendedName>
        <fullName evidence="2">protein-tyrosine-phosphatase</fullName>
        <ecNumber evidence="2">3.1.3.48</ecNumber>
    </recommendedName>
</protein>
<accession>A0ABT3MUU1</accession>
<dbReference type="SUPFAM" id="SSF52788">
    <property type="entry name" value="Phosphotyrosine protein phosphatases I"/>
    <property type="match status" value="1"/>
</dbReference>
<name>A0ABT3MUU1_9GAMM</name>
<keyword evidence="8" id="KW-1185">Reference proteome</keyword>
<evidence type="ECO:0000256" key="3">
    <source>
        <dbReference type="ARBA" id="ARBA00022801"/>
    </source>
</evidence>
<evidence type="ECO:0000256" key="4">
    <source>
        <dbReference type="ARBA" id="ARBA00022912"/>
    </source>
</evidence>